<dbReference type="FunFam" id="3.90.400.10:FF:000002">
    <property type="entry name" value="Sucrose isomerase"/>
    <property type="match status" value="1"/>
</dbReference>
<dbReference type="Gene3D" id="2.60.40.1180">
    <property type="entry name" value="Golgi alpha-mannosidase II"/>
    <property type="match status" value="1"/>
</dbReference>
<evidence type="ECO:0000256" key="2">
    <source>
        <dbReference type="ARBA" id="ARBA00022801"/>
    </source>
</evidence>
<dbReference type="CDD" id="cd11331">
    <property type="entry name" value="AmyAc_OligoGlu_like"/>
    <property type="match status" value="1"/>
</dbReference>
<dbReference type="Proteomes" id="UP000199356">
    <property type="component" value="Unassembled WGS sequence"/>
</dbReference>
<dbReference type="InterPro" id="IPR013780">
    <property type="entry name" value="Glyco_hydro_b"/>
</dbReference>
<dbReference type="Pfam" id="PF00128">
    <property type="entry name" value="Alpha-amylase"/>
    <property type="match status" value="1"/>
</dbReference>
<dbReference type="AlphaFoldDB" id="A0A1I5R8D0"/>
<reference evidence="5 6" key="1">
    <citation type="submission" date="2016-10" db="EMBL/GenBank/DDBJ databases">
        <authorList>
            <person name="de Groot N.N."/>
        </authorList>
    </citation>
    <scope>NUCLEOTIDE SEQUENCE [LARGE SCALE GENOMIC DNA]</scope>
    <source>
        <strain evidence="5 6">DSM 19547</strain>
    </source>
</reference>
<feature type="domain" description="Glycosyl hydrolase family 13 catalytic" evidence="4">
    <location>
        <begin position="17"/>
        <end position="395"/>
    </location>
</feature>
<evidence type="ECO:0000256" key="1">
    <source>
        <dbReference type="ARBA" id="ARBA00008061"/>
    </source>
</evidence>
<dbReference type="RefSeq" id="WP_245759244.1">
    <property type="nucleotide sequence ID" value="NZ_FOXA01000008.1"/>
</dbReference>
<dbReference type="Gene3D" id="3.20.20.80">
    <property type="entry name" value="Glycosidases"/>
    <property type="match status" value="2"/>
</dbReference>
<protein>
    <submittedName>
        <fullName evidence="5">Alpha-glucosidase</fullName>
    </submittedName>
</protein>
<dbReference type="STRING" id="441119.SAMN04488047_10837"/>
<dbReference type="EMBL" id="FOXA01000008">
    <property type="protein sequence ID" value="SFP54581.1"/>
    <property type="molecule type" value="Genomic_DNA"/>
</dbReference>
<proteinExistence type="inferred from homology"/>
<dbReference type="GO" id="GO:0009313">
    <property type="term" value="P:oligosaccharide catabolic process"/>
    <property type="evidence" value="ECO:0007669"/>
    <property type="project" value="TreeGrafter"/>
</dbReference>
<dbReference type="SUPFAM" id="SSF51011">
    <property type="entry name" value="Glycosyl hydrolase domain"/>
    <property type="match status" value="1"/>
</dbReference>
<organism evidence="5 6">
    <name type="scientific">Tranquillimonas alkanivorans</name>
    <dbReference type="NCBI Taxonomy" id="441119"/>
    <lineage>
        <taxon>Bacteria</taxon>
        <taxon>Pseudomonadati</taxon>
        <taxon>Pseudomonadota</taxon>
        <taxon>Alphaproteobacteria</taxon>
        <taxon>Rhodobacterales</taxon>
        <taxon>Roseobacteraceae</taxon>
        <taxon>Tranquillimonas</taxon>
    </lineage>
</organism>
<dbReference type="InterPro" id="IPR017853">
    <property type="entry name" value="GH"/>
</dbReference>
<dbReference type="SMART" id="SM00642">
    <property type="entry name" value="Aamy"/>
    <property type="match status" value="1"/>
</dbReference>
<gene>
    <name evidence="5" type="ORF">SAMN04488047_10837</name>
</gene>
<keyword evidence="2" id="KW-0378">Hydrolase</keyword>
<evidence type="ECO:0000256" key="3">
    <source>
        <dbReference type="ARBA" id="ARBA00023295"/>
    </source>
</evidence>
<name>A0A1I5R8D0_9RHOB</name>
<comment type="similarity">
    <text evidence="1">Belongs to the glycosyl hydrolase 13 family.</text>
</comment>
<dbReference type="Gene3D" id="3.90.400.10">
    <property type="entry name" value="Oligo-1,6-glucosidase, Domain 2"/>
    <property type="match status" value="1"/>
</dbReference>
<dbReference type="PANTHER" id="PTHR10357:SF179">
    <property type="entry name" value="NEUTRAL AND BASIC AMINO ACID TRANSPORT PROTEIN RBAT"/>
    <property type="match status" value="1"/>
</dbReference>
<keyword evidence="3" id="KW-0326">Glycosidase</keyword>
<evidence type="ECO:0000313" key="5">
    <source>
        <dbReference type="EMBL" id="SFP54581.1"/>
    </source>
</evidence>
<evidence type="ECO:0000259" key="4">
    <source>
        <dbReference type="SMART" id="SM00642"/>
    </source>
</evidence>
<dbReference type="InterPro" id="IPR045857">
    <property type="entry name" value="O16G_dom_2"/>
</dbReference>
<dbReference type="PANTHER" id="PTHR10357">
    <property type="entry name" value="ALPHA-AMYLASE FAMILY MEMBER"/>
    <property type="match status" value="1"/>
</dbReference>
<dbReference type="InterPro" id="IPR006047">
    <property type="entry name" value="GH13_cat_dom"/>
</dbReference>
<keyword evidence="6" id="KW-1185">Reference proteome</keyword>
<dbReference type="GO" id="GO:0004556">
    <property type="term" value="F:alpha-amylase activity"/>
    <property type="evidence" value="ECO:0007669"/>
    <property type="project" value="TreeGrafter"/>
</dbReference>
<accession>A0A1I5R8D0</accession>
<dbReference type="SUPFAM" id="SSF51445">
    <property type="entry name" value="(Trans)glycosidases"/>
    <property type="match status" value="1"/>
</dbReference>
<sequence>MSEPDAPGWWQHGIIYQIYPRSFQDSDGDGVGDLSGIARRLDHLVELGVDAVWLSPIFPSPMADFGYDISDYTGVDPLFGTLDDFDALVRAVHGRDMRLLLDLVPSHTSDQHPWFLDARSGRTADKRDWYIWRDAAPDGGPPNNWLSEFGGPAWTWDEPTGQYYLSIYLPEQPALNWRNPQVRAAMYDVMRFWFDRGVDGFRVDAVAHLAPDDAFRDNPPNPDWQPGMDPAQAVFRIYTRHQDAGFDYVREMRAVADEYPERVLVGEAYGPLEDIIRYYGEALDGFHLPFNFELLAAPWDAGHIADYADTYEAALPDGAWPNWVLGNHDRSRVASRIGPAQARVAALLLLTLRGTPTIYQGDELGLEDTPIPPDAVQDPWERNVPGQGLGRDPVRTPMIWEDAPNCGFTTGAPWLPMPKGANASAQAADPGSMLSLHRRIIALRRAEPALSVGGYERVSAEDGVFTFARAHEGRRLVVSLNMTSKPRPLEVEGRLLLSTRAERTDISDGVLGPNEGVVIEPV</sequence>
<evidence type="ECO:0000313" key="6">
    <source>
        <dbReference type="Proteomes" id="UP000199356"/>
    </source>
</evidence>